<proteinExistence type="predicted"/>
<dbReference type="Proteomes" id="UP001528850">
    <property type="component" value="Unassembled WGS sequence"/>
</dbReference>
<keyword evidence="2" id="KW-1185">Reference proteome</keyword>
<evidence type="ECO:0000313" key="2">
    <source>
        <dbReference type="Proteomes" id="UP001528850"/>
    </source>
</evidence>
<dbReference type="InterPro" id="IPR024079">
    <property type="entry name" value="MetalloPept_cat_dom_sf"/>
</dbReference>
<protein>
    <submittedName>
        <fullName evidence="1">Zinc-dependent peptidase</fullName>
    </submittedName>
</protein>
<dbReference type="Gene3D" id="3.40.390.10">
    <property type="entry name" value="Collagenase (Catalytic Domain)"/>
    <property type="match status" value="1"/>
</dbReference>
<dbReference type="Gene3D" id="1.10.472.150">
    <property type="entry name" value="Glucose-regulated metallo-peptidase M90, N-terminal domain"/>
    <property type="match status" value="1"/>
</dbReference>
<dbReference type="InterPro" id="IPR010384">
    <property type="entry name" value="MtfA_fam"/>
</dbReference>
<name>A0ABT6B9K8_9GAMM</name>
<dbReference type="EMBL" id="JARJJS010000002">
    <property type="protein sequence ID" value="MDF4024811.1"/>
    <property type="molecule type" value="Genomic_DNA"/>
</dbReference>
<dbReference type="Pfam" id="PF06167">
    <property type="entry name" value="Peptidase_M90"/>
    <property type="match status" value="1"/>
</dbReference>
<dbReference type="CDD" id="cd20169">
    <property type="entry name" value="Peptidase_M90_mtfA"/>
    <property type="match status" value="1"/>
</dbReference>
<gene>
    <name evidence="1" type="ORF">P3W24_07540</name>
</gene>
<dbReference type="SUPFAM" id="SSF55486">
    <property type="entry name" value="Metalloproteases ('zincins'), catalytic domain"/>
    <property type="match status" value="1"/>
</dbReference>
<dbReference type="InterPro" id="IPR042252">
    <property type="entry name" value="MtfA_N"/>
</dbReference>
<reference evidence="1 2" key="1">
    <citation type="journal article" date="2024" name="Curr. Microbiol.">
        <title>Luteibacter sahnii sp. nov., A Novel Yellow-Colored Xanthomonadin Pigment Producing Probiotic Bacterium from Healthy Rice Seed Microbiome.</title>
        <authorList>
            <person name="Jaiswal G."/>
            <person name="Rana R."/>
            <person name="Nayak P.K."/>
            <person name="Chouhan R."/>
            <person name="Gandhi S.G."/>
            <person name="Patel H.K."/>
            <person name="Patil P.B."/>
        </authorList>
    </citation>
    <scope>NUCLEOTIDE SEQUENCE [LARGE SCALE GENOMIC DNA]</scope>
    <source>
        <strain evidence="1 2">PPL201</strain>
    </source>
</reference>
<organism evidence="1 2">
    <name type="scientific">Luteibacter sahnii</name>
    <dbReference type="NCBI Taxonomy" id="3021977"/>
    <lineage>
        <taxon>Bacteria</taxon>
        <taxon>Pseudomonadati</taxon>
        <taxon>Pseudomonadota</taxon>
        <taxon>Gammaproteobacteria</taxon>
        <taxon>Lysobacterales</taxon>
        <taxon>Rhodanobacteraceae</taxon>
        <taxon>Luteibacter</taxon>
    </lineage>
</organism>
<accession>A0ABT6B9K8</accession>
<dbReference type="PANTHER" id="PTHR30164:SF2">
    <property type="entry name" value="PROTEIN MTFA"/>
    <property type="match status" value="1"/>
</dbReference>
<evidence type="ECO:0000313" key="1">
    <source>
        <dbReference type="EMBL" id="MDF4024811.1"/>
    </source>
</evidence>
<dbReference type="PANTHER" id="PTHR30164">
    <property type="entry name" value="MTFA PEPTIDASE"/>
    <property type="match status" value="1"/>
</dbReference>
<sequence>MGLIDSLLARFRAPAPPIDDALWRHALERVPLARALDEPRRLYLRRLAGDFLHTKRFHAMGGAELDDVWRLAIAMQASLPALPHGPATFRGWTNILVYPGEFNVRRSHYDARSGVVTDSEDTLIGEAWDRGPMVLSLADVALDLEAPWDGFNVVVHEMAHKLDMLAGAANGVPPLPRSMNRREWIQTMQAAFDALVKAVERGRSTLIDPYAAEAPEEFFAVTSEMHFSTPRTLRDAAPKVAALLDAFYGPPPIPAG</sequence>
<comment type="caution">
    <text evidence="1">The sequence shown here is derived from an EMBL/GenBank/DDBJ whole genome shotgun (WGS) entry which is preliminary data.</text>
</comment>